<feature type="region of interest" description="Disordered" evidence="1">
    <location>
        <begin position="1"/>
        <end position="69"/>
    </location>
</feature>
<feature type="non-terminal residue" evidence="2">
    <location>
        <position position="1"/>
    </location>
</feature>
<protein>
    <submittedName>
        <fullName evidence="2">Uncharacterized protein</fullName>
    </submittedName>
</protein>
<sequence>DETSSSCGSDSDGSRCSADAFEIEDSDGEEDGAPVTDKDTDGLAETVQDSEHKRLQTDCTAETDLQTTQ</sequence>
<organism evidence="2 3">
    <name type="scientific">Cirrhinus mrigala</name>
    <name type="common">Mrigala</name>
    <dbReference type="NCBI Taxonomy" id="683832"/>
    <lineage>
        <taxon>Eukaryota</taxon>
        <taxon>Metazoa</taxon>
        <taxon>Chordata</taxon>
        <taxon>Craniata</taxon>
        <taxon>Vertebrata</taxon>
        <taxon>Euteleostomi</taxon>
        <taxon>Actinopterygii</taxon>
        <taxon>Neopterygii</taxon>
        <taxon>Teleostei</taxon>
        <taxon>Ostariophysi</taxon>
        <taxon>Cypriniformes</taxon>
        <taxon>Cyprinidae</taxon>
        <taxon>Labeoninae</taxon>
        <taxon>Labeonini</taxon>
        <taxon>Cirrhinus</taxon>
    </lineage>
</organism>
<gene>
    <name evidence="2" type="ORF">M9458_027592</name>
</gene>
<reference evidence="2 3" key="1">
    <citation type="submission" date="2024-05" db="EMBL/GenBank/DDBJ databases">
        <title>Genome sequencing and assembly of Indian major carp, Cirrhinus mrigala (Hamilton, 1822).</title>
        <authorList>
            <person name="Mohindra V."/>
            <person name="Chowdhury L.M."/>
            <person name="Lal K."/>
            <person name="Jena J.K."/>
        </authorList>
    </citation>
    <scope>NUCLEOTIDE SEQUENCE [LARGE SCALE GENOMIC DNA]</scope>
    <source>
        <strain evidence="2">CM1030</strain>
        <tissue evidence="2">Blood</tissue>
    </source>
</reference>
<dbReference type="EMBL" id="JAMKFB020000013">
    <property type="protein sequence ID" value="KAL0178698.1"/>
    <property type="molecule type" value="Genomic_DNA"/>
</dbReference>
<dbReference type="AlphaFoldDB" id="A0ABD0PZ32"/>
<keyword evidence="3" id="KW-1185">Reference proteome</keyword>
<feature type="compositionally biased region" description="Acidic residues" evidence="1">
    <location>
        <begin position="21"/>
        <end position="32"/>
    </location>
</feature>
<comment type="caution">
    <text evidence="2">The sequence shown here is derived from an EMBL/GenBank/DDBJ whole genome shotgun (WGS) entry which is preliminary data.</text>
</comment>
<feature type="compositionally biased region" description="Low complexity" evidence="1">
    <location>
        <begin position="1"/>
        <end position="17"/>
    </location>
</feature>
<accession>A0ABD0PZ32</accession>
<proteinExistence type="predicted"/>
<evidence type="ECO:0000313" key="2">
    <source>
        <dbReference type="EMBL" id="KAL0178698.1"/>
    </source>
</evidence>
<evidence type="ECO:0000313" key="3">
    <source>
        <dbReference type="Proteomes" id="UP001529510"/>
    </source>
</evidence>
<feature type="compositionally biased region" description="Polar residues" evidence="1">
    <location>
        <begin position="57"/>
        <end position="69"/>
    </location>
</feature>
<evidence type="ECO:0000256" key="1">
    <source>
        <dbReference type="SAM" id="MobiDB-lite"/>
    </source>
</evidence>
<name>A0ABD0PZ32_CIRMR</name>
<dbReference type="Proteomes" id="UP001529510">
    <property type="component" value="Unassembled WGS sequence"/>
</dbReference>